<feature type="coiled-coil region" evidence="1">
    <location>
        <begin position="1036"/>
        <end position="1094"/>
    </location>
</feature>
<dbReference type="EnsemblMetazoa" id="XM_030976836">
    <property type="protein sequence ID" value="XP_030832696"/>
    <property type="gene ID" value="LOC576229"/>
</dbReference>
<evidence type="ECO:0000256" key="2">
    <source>
        <dbReference type="SAM" id="MobiDB-lite"/>
    </source>
</evidence>
<feature type="coiled-coil region" evidence="1">
    <location>
        <begin position="1153"/>
        <end position="1194"/>
    </location>
</feature>
<feature type="coiled-coil region" evidence="1">
    <location>
        <begin position="331"/>
        <end position="418"/>
    </location>
</feature>
<dbReference type="OrthoDB" id="287623at2759"/>
<dbReference type="GeneID" id="576229"/>
<dbReference type="KEGG" id="spu:576229"/>
<dbReference type="RefSeq" id="XP_030832696.1">
    <property type="nucleotide sequence ID" value="XM_030976836.1"/>
</dbReference>
<evidence type="ECO:0000313" key="3">
    <source>
        <dbReference type="EnsemblMetazoa" id="XP_030832696"/>
    </source>
</evidence>
<dbReference type="InParanoid" id="A0A7M7N8G5"/>
<feature type="coiled-coil region" evidence="1">
    <location>
        <begin position="67"/>
        <end position="140"/>
    </location>
</feature>
<keyword evidence="4" id="KW-1185">Reference proteome</keyword>
<keyword evidence="1" id="KW-0175">Coiled coil</keyword>
<dbReference type="PANTHER" id="PTHR37476:SF1">
    <property type="entry name" value="COILED-COIL DOMAIN-CONTAINING PROTEIN 171"/>
    <property type="match status" value="1"/>
</dbReference>
<reference evidence="4" key="1">
    <citation type="submission" date="2015-02" db="EMBL/GenBank/DDBJ databases">
        <title>Genome sequencing for Strongylocentrotus purpuratus.</title>
        <authorList>
            <person name="Murali S."/>
            <person name="Liu Y."/>
            <person name="Vee V."/>
            <person name="English A."/>
            <person name="Wang M."/>
            <person name="Skinner E."/>
            <person name="Han Y."/>
            <person name="Muzny D.M."/>
            <person name="Worley K.C."/>
            <person name="Gibbs R.A."/>
        </authorList>
    </citation>
    <scope>NUCLEOTIDE SEQUENCE</scope>
</reference>
<feature type="coiled-coil region" evidence="1">
    <location>
        <begin position="166"/>
        <end position="306"/>
    </location>
</feature>
<proteinExistence type="predicted"/>
<dbReference type="CTD" id="203238"/>
<protein>
    <submittedName>
        <fullName evidence="3">Uncharacterized protein</fullName>
    </submittedName>
</protein>
<feature type="region of interest" description="Disordered" evidence="2">
    <location>
        <begin position="448"/>
        <end position="473"/>
    </location>
</feature>
<sequence length="1391" mass="156989">MASPSSTINFLPSEASASPELRRSPSPLGRPGSPLRYREPSYGHITSSLASLPPSSTNDPAFLQQLVVQFRAQVKQLQQERDEKIDNMAHLRRRLNESERDKLELTSAFNSENSDLQAQIAKLRAQLEKGEADKQNVEYELAVARQSVSREKIGASEKEQQLKGIITSQSEKLSSLSAQVQELQIQASQHEREMVNIQNKHHREMDEQEKRLASVIAERDVLQTAKDEIEQVFHEQESLYSDAQEKMTELRIERDTQTQTVRQQLHDLQGAAERDATTRTELVAAKEELKEMQERIEKERSAHTESKFNFEIVQCQKRDLEGALSVEKSAREQAIYNMDAMSKQIRELEAAYQEERRECTYSKEQVKRLTAEYETTKNALSAEIDQKREVLSGTSQQIDLYQKNFNGLKDELTRAKKRQIYLEETYGGCMRELELLLSNFHVMGEGNLRPKRKNVKGKGKRKGGEGAGVGSQELSPSLVLETLRHTLTDYQQRLDETTQELKRMKMIHDKLANECEHYKEVTYSRDHMVKDLQSKLSSNVKELEKVKGQSSEQETTLSRLKVKLQRSQQGHESEQTKAYNMADEFVRQLTMLENEQENRKLYLHSIYQRLLAGRVVMQEDSAKTGAKSLGWPEISAGVQEEVIQLMSNVNKANEKVILLESELRTKKDQFMRLEDNHKDALDRLAQSGQQRETHWAREKEELEHRYQKKIEELKIKTQKSKVLASDALGKARQDGSAKQELESQMSQLSTTLATLHTENSSLLAACALLSGALLPVYTRLGQLAAQRRILEQQIGNVNAFKRQARELAQMLAMEPGKGAGAERDHSRTMQGKRRRRSSRCLVMRFRVAAIAVMAAHRLLHLAGQTDLLFTTNENTSGSYAVPLCLGNAHMPHRKFSGMNSIASTRSLLEAQTASWLTSPDLQARIIASVADLQQLIGQSSSSNNGPSTHSILQASMSAFESLVSRLAPCFTSVSSLAPTAPSSYPPYRQPTYMVRGPLVRCLGHGLNRLLAHTSLAGVKNQYVTVEQTMIVLQNQMVDFLDRLHQAEVERRSLKKENGRLRQESGQLRLSSGIASDLQQEVAKLHGEIQNSVERGKFEKVFQELQQALGREQEAQRLLTEQSTRLEDLGIQLNVKTTEELEKDHNITEAIKGLSEAKMELRRKEQSARQLSRQFSQMENERRSLQDSLAAAESAIKANTRDRESTVTQLRSLQAAVANTKHHLLARADSQIIDSSLSKVEAQLLVTAVSSPDMIALQSLVSTFVETQKTAISRLTTLELEITSHKQHIARLKEELSDACSRQMAEGEVTPSVNGFTSMAQTGDRSIGRSYKLNYETDRSYRDVFLPLREVSDHSMLHVMSTPAMARQDYLAGVGMCTPAGISSSPIKQPRV</sequence>
<feature type="coiled-coil region" evidence="1">
    <location>
        <begin position="642"/>
        <end position="758"/>
    </location>
</feature>
<name>A0A7M7N8G5_STRPU</name>
<evidence type="ECO:0000313" key="4">
    <source>
        <dbReference type="Proteomes" id="UP000007110"/>
    </source>
</evidence>
<evidence type="ECO:0000256" key="1">
    <source>
        <dbReference type="SAM" id="Coils"/>
    </source>
</evidence>
<accession>A0A7M7N8G5</accession>
<feature type="region of interest" description="Disordered" evidence="2">
    <location>
        <begin position="1"/>
        <end position="53"/>
    </location>
</feature>
<dbReference type="PANTHER" id="PTHR37476">
    <property type="entry name" value="COILED-COIL DOMAIN-CONTAINING PROTEIN 171"/>
    <property type="match status" value="1"/>
</dbReference>
<feature type="coiled-coil region" evidence="1">
    <location>
        <begin position="480"/>
        <end position="514"/>
    </location>
</feature>
<feature type="compositionally biased region" description="Basic residues" evidence="2">
    <location>
        <begin position="449"/>
        <end position="461"/>
    </location>
</feature>
<feature type="compositionally biased region" description="Low complexity" evidence="2">
    <location>
        <begin position="15"/>
        <end position="35"/>
    </location>
</feature>
<reference evidence="3" key="2">
    <citation type="submission" date="2021-01" db="UniProtKB">
        <authorList>
            <consortium name="EnsemblMetazoa"/>
        </authorList>
    </citation>
    <scope>IDENTIFICATION</scope>
</reference>
<feature type="compositionally biased region" description="Polar residues" evidence="2">
    <location>
        <begin position="1"/>
        <end position="10"/>
    </location>
</feature>
<dbReference type="Proteomes" id="UP000007110">
    <property type="component" value="Unassembled WGS sequence"/>
</dbReference>
<organism evidence="3 4">
    <name type="scientific">Strongylocentrotus purpuratus</name>
    <name type="common">Purple sea urchin</name>
    <dbReference type="NCBI Taxonomy" id="7668"/>
    <lineage>
        <taxon>Eukaryota</taxon>
        <taxon>Metazoa</taxon>
        <taxon>Echinodermata</taxon>
        <taxon>Eleutherozoa</taxon>
        <taxon>Echinozoa</taxon>
        <taxon>Echinoidea</taxon>
        <taxon>Euechinoidea</taxon>
        <taxon>Echinacea</taxon>
        <taxon>Camarodonta</taxon>
        <taxon>Echinidea</taxon>
        <taxon>Strongylocentrotidae</taxon>
        <taxon>Strongylocentrotus</taxon>
    </lineage>
</organism>